<dbReference type="SMART" id="SM00857">
    <property type="entry name" value="Resolvase"/>
    <property type="match status" value="1"/>
</dbReference>
<dbReference type="Gene3D" id="3.90.1750.20">
    <property type="entry name" value="Putative Large Serine Recombinase, Chain B, Domain 2"/>
    <property type="match status" value="1"/>
</dbReference>
<dbReference type="PANTHER" id="PTHR30461:SF23">
    <property type="entry name" value="DNA RECOMBINASE-RELATED"/>
    <property type="match status" value="1"/>
</dbReference>
<dbReference type="SUPFAM" id="SSF53041">
    <property type="entry name" value="Resolvase-like"/>
    <property type="match status" value="1"/>
</dbReference>
<sequence>MAVYAYTRVSTDRQANEGDSLDVQERTVSGYALMHGLKVERTFLERGVSGSKPLIERAAGGELLAILRAGDVVITPKLDRMFRSASDALRNLEHLKRLGVHLHMIDLGGDVTANGIAKLVFTILSAVAEAERDRIRDRVSTAKADQKSRKRYLGGSVPFGYSVDAHGALIENPAEQEAIRAMAEARAAGKSLRAIAAGIAERGIKISHVSVKQALARLAANGKP</sequence>
<dbReference type="AlphaFoldDB" id="A0AAU7JBR7"/>
<dbReference type="PROSITE" id="PS51736">
    <property type="entry name" value="RECOMBINASES_3"/>
    <property type="match status" value="1"/>
</dbReference>
<dbReference type="InterPro" id="IPR050639">
    <property type="entry name" value="SSR_resolvase"/>
</dbReference>
<dbReference type="InterPro" id="IPR036162">
    <property type="entry name" value="Resolvase-like_N_sf"/>
</dbReference>
<protein>
    <submittedName>
        <fullName evidence="2">Recombinase family protein</fullName>
    </submittedName>
</protein>
<dbReference type="InterPro" id="IPR006119">
    <property type="entry name" value="Resolv_N"/>
</dbReference>
<proteinExistence type="predicted"/>
<organism evidence="2">
    <name type="scientific">Alsobacter sp. KACC 23698</name>
    <dbReference type="NCBI Taxonomy" id="3149229"/>
    <lineage>
        <taxon>Bacteria</taxon>
        <taxon>Pseudomonadati</taxon>
        <taxon>Pseudomonadota</taxon>
        <taxon>Alphaproteobacteria</taxon>
        <taxon>Hyphomicrobiales</taxon>
        <taxon>Alsobacteraceae</taxon>
        <taxon>Alsobacter</taxon>
    </lineage>
</organism>
<dbReference type="Gene3D" id="6.10.250.10">
    <property type="match status" value="1"/>
</dbReference>
<dbReference type="GO" id="GO:0003677">
    <property type="term" value="F:DNA binding"/>
    <property type="evidence" value="ECO:0007669"/>
    <property type="project" value="InterPro"/>
</dbReference>
<gene>
    <name evidence="2" type="ORF">ABEG18_19195</name>
</gene>
<dbReference type="PANTHER" id="PTHR30461">
    <property type="entry name" value="DNA-INVERTASE FROM LAMBDOID PROPHAGE"/>
    <property type="match status" value="1"/>
</dbReference>
<dbReference type="GO" id="GO:0000150">
    <property type="term" value="F:DNA strand exchange activity"/>
    <property type="evidence" value="ECO:0007669"/>
    <property type="project" value="InterPro"/>
</dbReference>
<dbReference type="EMBL" id="CP157484">
    <property type="protein sequence ID" value="XBO37828.1"/>
    <property type="molecule type" value="Genomic_DNA"/>
</dbReference>
<evidence type="ECO:0000313" key="2">
    <source>
        <dbReference type="EMBL" id="XBO37828.1"/>
    </source>
</evidence>
<feature type="domain" description="Resolvase/invertase-type recombinase catalytic" evidence="1">
    <location>
        <begin position="2"/>
        <end position="150"/>
    </location>
</feature>
<name>A0AAU7JBR7_9HYPH</name>
<dbReference type="CDD" id="cd03768">
    <property type="entry name" value="SR_ResInv"/>
    <property type="match status" value="1"/>
</dbReference>
<dbReference type="InterPro" id="IPR038109">
    <property type="entry name" value="DNA_bind_recomb_sf"/>
</dbReference>
<dbReference type="RefSeq" id="WP_406854656.1">
    <property type="nucleotide sequence ID" value="NZ_CP157484.1"/>
</dbReference>
<accession>A0AAU7JBR7</accession>
<evidence type="ECO:0000259" key="1">
    <source>
        <dbReference type="PROSITE" id="PS51736"/>
    </source>
</evidence>
<reference evidence="2" key="1">
    <citation type="submission" date="2024-05" db="EMBL/GenBank/DDBJ databases">
        <authorList>
            <person name="Kim S."/>
            <person name="Heo J."/>
            <person name="Choi H."/>
            <person name="Choi Y."/>
            <person name="Kwon S.-W."/>
            <person name="Kim Y."/>
        </authorList>
    </citation>
    <scope>NUCLEOTIDE SEQUENCE</scope>
    <source>
        <strain evidence="2">KACC 23698</strain>
    </source>
</reference>
<dbReference type="Pfam" id="PF00239">
    <property type="entry name" value="Resolvase"/>
    <property type="match status" value="1"/>
</dbReference>
<dbReference type="Gene3D" id="3.40.50.1390">
    <property type="entry name" value="Resolvase, N-terminal catalytic domain"/>
    <property type="match status" value="1"/>
</dbReference>